<dbReference type="PROSITE" id="PS51194">
    <property type="entry name" value="HELICASE_CTER"/>
    <property type="match status" value="1"/>
</dbReference>
<sequence length="585" mass="66029">MLLVGSGRRRKRSQRAAAAVEICPISPRPGGGRPDILWSAPKARICFSSIFDLDHPLSSTWAAPKARMKRPLAHCRSKAGAAAEAEAEEENRAKKRSRSRYYCGDPKTMKEKKKKKKPRDADAARTISEETEQSMLLGKREKSKGTVELFSDLLLSPQTLKALHENHMGSLSMTQIQSSAIPPLLEGKDVMAVARTSTGNTLAFLIPAVEMLCKQCFSPKNGTGVIILCPTGELAIKVHTDAKALLKYHTLTSGLIMNGNGWIREAETLVKGVTLLVSTPSRLLFHLKNTKGFLYKNLKCVIIHEADQIGIDLRKEIKHIFKLLPKKRQNALFCGTPSKEMDELALFLFKKKKDNEHHILVTLSAEKPKVNFEMVRQCYCIIPSKRRLISLCAFLKRNLSKKSLVMFSSSNSVQFHYEILRYLQIDCLHIHSKMTQQKQTSTFINFCKADKGILLCANDIIDCASHLPSVDWFLQYEPPESPKDYIYKLGQVVASQEDRKARPILFLMQEESKFLQLLGDMGITLEEYQCDGMKLLDLSSLLEKTVGENYYLNRLAKDAYRSYLSAYSSKLSKDVFNTQNLNFQV</sequence>
<protein>
    <recommendedName>
        <fullName evidence="6">ATP-dependent RNA helicase</fullName>
        <ecNumber evidence="6">3.6.4.13</ecNumber>
    </recommendedName>
</protein>
<dbReference type="GO" id="GO:0003724">
    <property type="term" value="F:RNA helicase activity"/>
    <property type="evidence" value="ECO:0007669"/>
    <property type="project" value="UniProtKB-EC"/>
</dbReference>
<dbReference type="PROSITE" id="PS51192">
    <property type="entry name" value="HELICASE_ATP_BIND_1"/>
    <property type="match status" value="1"/>
</dbReference>
<dbReference type="AlphaFoldDB" id="A0A9Q0HY96"/>
<reference evidence="10" key="1">
    <citation type="journal article" date="2022" name="Cell">
        <title>Repeat-based holocentromeres influence genome architecture and karyotype evolution.</title>
        <authorList>
            <person name="Hofstatter P.G."/>
            <person name="Thangavel G."/>
            <person name="Lux T."/>
            <person name="Neumann P."/>
            <person name="Vondrak T."/>
            <person name="Novak P."/>
            <person name="Zhang M."/>
            <person name="Costa L."/>
            <person name="Castellani M."/>
            <person name="Scott A."/>
            <person name="Toegelov H."/>
            <person name="Fuchs J."/>
            <person name="Mata-Sucre Y."/>
            <person name="Dias Y."/>
            <person name="Vanzela A.L.L."/>
            <person name="Huettel B."/>
            <person name="Almeida C.C.S."/>
            <person name="Simkova H."/>
            <person name="Souza G."/>
            <person name="Pedrosa-Harand A."/>
            <person name="Macas J."/>
            <person name="Mayer K.F.X."/>
            <person name="Houben A."/>
            <person name="Marques A."/>
        </authorList>
    </citation>
    <scope>NUCLEOTIDE SEQUENCE</scope>
    <source>
        <strain evidence="10">RhyBre1mFocal</strain>
    </source>
</reference>
<evidence type="ECO:0000313" key="11">
    <source>
        <dbReference type="Proteomes" id="UP001151287"/>
    </source>
</evidence>
<dbReference type="Pfam" id="PF00270">
    <property type="entry name" value="DEAD"/>
    <property type="match status" value="1"/>
</dbReference>
<dbReference type="InterPro" id="IPR025313">
    <property type="entry name" value="SPB4-like_CTE"/>
</dbReference>
<organism evidence="10 11">
    <name type="scientific">Rhynchospora breviuscula</name>
    <dbReference type="NCBI Taxonomy" id="2022672"/>
    <lineage>
        <taxon>Eukaryota</taxon>
        <taxon>Viridiplantae</taxon>
        <taxon>Streptophyta</taxon>
        <taxon>Embryophyta</taxon>
        <taxon>Tracheophyta</taxon>
        <taxon>Spermatophyta</taxon>
        <taxon>Magnoliopsida</taxon>
        <taxon>Liliopsida</taxon>
        <taxon>Poales</taxon>
        <taxon>Cyperaceae</taxon>
        <taxon>Cyperoideae</taxon>
        <taxon>Rhynchosporeae</taxon>
        <taxon>Rhynchospora</taxon>
    </lineage>
</organism>
<feature type="domain" description="Helicase C-terminal" evidence="9">
    <location>
        <begin position="387"/>
        <end position="541"/>
    </location>
</feature>
<evidence type="ECO:0000256" key="4">
    <source>
        <dbReference type="ARBA" id="ARBA00022840"/>
    </source>
</evidence>
<evidence type="ECO:0000256" key="2">
    <source>
        <dbReference type="ARBA" id="ARBA00022801"/>
    </source>
</evidence>
<evidence type="ECO:0000256" key="1">
    <source>
        <dbReference type="ARBA" id="ARBA00022741"/>
    </source>
</evidence>
<evidence type="ECO:0000259" key="9">
    <source>
        <dbReference type="PROSITE" id="PS51194"/>
    </source>
</evidence>
<comment type="function">
    <text evidence="6">RNA helicase.</text>
</comment>
<feature type="domain" description="Helicase ATP-binding" evidence="8">
    <location>
        <begin position="181"/>
        <end position="355"/>
    </location>
</feature>
<dbReference type="InterPro" id="IPR001650">
    <property type="entry name" value="Helicase_C-like"/>
</dbReference>
<keyword evidence="2 6" id="KW-0378">Hydrolase</keyword>
<comment type="domain">
    <text evidence="6">The Q motif is unique to and characteristic of the DEAD box family of RNA helicases and controls ATP binding and hydrolysis.</text>
</comment>
<dbReference type="GO" id="GO:0005524">
    <property type="term" value="F:ATP binding"/>
    <property type="evidence" value="ECO:0007669"/>
    <property type="project" value="UniProtKB-UniRule"/>
</dbReference>
<keyword evidence="4 6" id="KW-0067">ATP-binding</keyword>
<keyword evidence="3 6" id="KW-0347">Helicase</keyword>
<evidence type="ECO:0000256" key="6">
    <source>
        <dbReference type="RuleBase" id="RU365068"/>
    </source>
</evidence>
<dbReference type="Gene3D" id="3.40.50.300">
    <property type="entry name" value="P-loop containing nucleotide triphosphate hydrolases"/>
    <property type="match status" value="2"/>
</dbReference>
<gene>
    <name evidence="10" type="ORF">LUZ63_002978</name>
</gene>
<comment type="caution">
    <text evidence="10">The sequence shown here is derived from an EMBL/GenBank/DDBJ whole genome shotgun (WGS) entry which is preliminary data.</text>
</comment>
<dbReference type="GO" id="GO:0003723">
    <property type="term" value="F:RNA binding"/>
    <property type="evidence" value="ECO:0007669"/>
    <property type="project" value="UniProtKB-UniRule"/>
</dbReference>
<name>A0A9Q0HY96_9POAL</name>
<evidence type="ECO:0000256" key="3">
    <source>
        <dbReference type="ARBA" id="ARBA00022806"/>
    </source>
</evidence>
<keyword evidence="1 6" id="KW-0547">Nucleotide-binding</keyword>
<proteinExistence type="inferred from homology"/>
<keyword evidence="11" id="KW-1185">Reference proteome</keyword>
<dbReference type="InterPro" id="IPR014001">
    <property type="entry name" value="Helicase_ATP-bd"/>
</dbReference>
<comment type="catalytic activity">
    <reaction evidence="6">
        <text>ATP + H2O = ADP + phosphate + H(+)</text>
        <dbReference type="Rhea" id="RHEA:13065"/>
        <dbReference type="ChEBI" id="CHEBI:15377"/>
        <dbReference type="ChEBI" id="CHEBI:15378"/>
        <dbReference type="ChEBI" id="CHEBI:30616"/>
        <dbReference type="ChEBI" id="CHEBI:43474"/>
        <dbReference type="ChEBI" id="CHEBI:456216"/>
        <dbReference type="EC" id="3.6.4.13"/>
    </reaction>
</comment>
<dbReference type="SMART" id="SM01178">
    <property type="entry name" value="DUF4217"/>
    <property type="match status" value="1"/>
</dbReference>
<dbReference type="Pfam" id="PF13959">
    <property type="entry name" value="CTE_SPB4"/>
    <property type="match status" value="1"/>
</dbReference>
<dbReference type="InterPro" id="IPR011545">
    <property type="entry name" value="DEAD/DEAH_box_helicase_dom"/>
</dbReference>
<keyword evidence="5 6" id="KW-0694">RNA-binding</keyword>
<accession>A0A9Q0HY96</accession>
<dbReference type="Pfam" id="PF00271">
    <property type="entry name" value="Helicase_C"/>
    <property type="match status" value="1"/>
</dbReference>
<evidence type="ECO:0000256" key="7">
    <source>
        <dbReference type="SAM" id="MobiDB-lite"/>
    </source>
</evidence>
<evidence type="ECO:0000313" key="10">
    <source>
        <dbReference type="EMBL" id="KAJ1703199.1"/>
    </source>
</evidence>
<dbReference type="SUPFAM" id="SSF52540">
    <property type="entry name" value="P-loop containing nucleoside triphosphate hydrolases"/>
    <property type="match status" value="2"/>
</dbReference>
<dbReference type="InterPro" id="IPR027417">
    <property type="entry name" value="P-loop_NTPase"/>
</dbReference>
<evidence type="ECO:0000259" key="8">
    <source>
        <dbReference type="PROSITE" id="PS51192"/>
    </source>
</evidence>
<feature type="region of interest" description="Disordered" evidence="7">
    <location>
        <begin position="80"/>
        <end position="132"/>
    </location>
</feature>
<dbReference type="GO" id="GO:0016787">
    <property type="term" value="F:hydrolase activity"/>
    <property type="evidence" value="ECO:0007669"/>
    <property type="project" value="UniProtKB-KW"/>
</dbReference>
<dbReference type="SMART" id="SM00487">
    <property type="entry name" value="DEXDc"/>
    <property type="match status" value="1"/>
</dbReference>
<dbReference type="EC" id="3.6.4.13" evidence="6"/>
<evidence type="ECO:0000256" key="5">
    <source>
        <dbReference type="ARBA" id="ARBA00022884"/>
    </source>
</evidence>
<dbReference type="PANTHER" id="PTHR24031">
    <property type="entry name" value="RNA HELICASE"/>
    <property type="match status" value="1"/>
</dbReference>
<dbReference type="Proteomes" id="UP001151287">
    <property type="component" value="Unassembled WGS sequence"/>
</dbReference>
<dbReference type="EMBL" id="JAMQYH010000001">
    <property type="protein sequence ID" value="KAJ1703199.1"/>
    <property type="molecule type" value="Genomic_DNA"/>
</dbReference>
<comment type="similarity">
    <text evidence="6">Belongs to the DEAD box helicase family.</text>
</comment>
<dbReference type="OrthoDB" id="654490at2759"/>